<accession>A0A6G1LBN8</accession>
<keyword evidence="3" id="KW-0732">Signal</keyword>
<dbReference type="EMBL" id="ML995827">
    <property type="protein sequence ID" value="KAF2770297.1"/>
    <property type="molecule type" value="Genomic_DNA"/>
</dbReference>
<keyword evidence="2" id="KW-0186">Copper</keyword>
<evidence type="ECO:0000256" key="3">
    <source>
        <dbReference type="SAM" id="SignalP"/>
    </source>
</evidence>
<dbReference type="InterPro" id="IPR045087">
    <property type="entry name" value="Cu-oxidase_fam"/>
</dbReference>
<dbReference type="OrthoDB" id="262547at2759"/>
<feature type="signal peptide" evidence="3">
    <location>
        <begin position="1"/>
        <end position="20"/>
    </location>
</feature>
<reference evidence="6" key="1">
    <citation type="journal article" date="2020" name="Stud. Mycol.">
        <title>101 Dothideomycetes genomes: a test case for predicting lifestyles and emergence of pathogens.</title>
        <authorList>
            <person name="Haridas S."/>
            <person name="Albert R."/>
            <person name="Binder M."/>
            <person name="Bloem J."/>
            <person name="Labutti K."/>
            <person name="Salamov A."/>
            <person name="Andreopoulos B."/>
            <person name="Baker S."/>
            <person name="Barry K."/>
            <person name="Bills G."/>
            <person name="Bluhm B."/>
            <person name="Cannon C."/>
            <person name="Castanera R."/>
            <person name="Culley D."/>
            <person name="Daum C."/>
            <person name="Ezra D."/>
            <person name="Gonzalez J."/>
            <person name="Henrissat B."/>
            <person name="Kuo A."/>
            <person name="Liang C."/>
            <person name="Lipzen A."/>
            <person name="Lutzoni F."/>
            <person name="Magnuson J."/>
            <person name="Mondo S."/>
            <person name="Nolan M."/>
            <person name="Ohm R."/>
            <person name="Pangilinan J."/>
            <person name="Park H.-J."/>
            <person name="Ramirez L."/>
            <person name="Alfaro M."/>
            <person name="Sun H."/>
            <person name="Tritt A."/>
            <person name="Yoshinaga Y."/>
            <person name="Zwiers L.-H."/>
            <person name="Turgeon B."/>
            <person name="Goodwin S."/>
            <person name="Spatafora J."/>
            <person name="Crous P."/>
            <person name="Grigoriev I."/>
        </authorList>
    </citation>
    <scope>NUCLEOTIDE SEQUENCE</scope>
    <source>
        <strain evidence="6">CBS 116005</strain>
    </source>
</reference>
<feature type="domain" description="Plastocyanin-like" evidence="4">
    <location>
        <begin position="389"/>
        <end position="508"/>
    </location>
</feature>
<protein>
    <submittedName>
        <fullName evidence="6">Cupredoxin</fullName>
    </submittedName>
</protein>
<dbReference type="AlphaFoldDB" id="A0A6G1LBN8"/>
<evidence type="ECO:0000256" key="1">
    <source>
        <dbReference type="ARBA" id="ARBA00010609"/>
    </source>
</evidence>
<name>A0A6G1LBN8_9PEZI</name>
<comment type="similarity">
    <text evidence="1">Belongs to the multicopper oxidase family.</text>
</comment>
<dbReference type="PANTHER" id="PTHR48267:SF1">
    <property type="entry name" value="BILIRUBIN OXIDASE"/>
    <property type="match status" value="1"/>
</dbReference>
<dbReference type="Pfam" id="PF07732">
    <property type="entry name" value="Cu-oxidase_3"/>
    <property type="match status" value="1"/>
</dbReference>
<feature type="domain" description="Plastocyanin-like" evidence="5">
    <location>
        <begin position="90"/>
        <end position="200"/>
    </location>
</feature>
<dbReference type="InterPro" id="IPR008972">
    <property type="entry name" value="Cupredoxin"/>
</dbReference>
<evidence type="ECO:0000259" key="4">
    <source>
        <dbReference type="Pfam" id="PF07731"/>
    </source>
</evidence>
<dbReference type="SUPFAM" id="SSF49503">
    <property type="entry name" value="Cupredoxins"/>
    <property type="match status" value="3"/>
</dbReference>
<evidence type="ECO:0000313" key="7">
    <source>
        <dbReference type="Proteomes" id="UP000799436"/>
    </source>
</evidence>
<dbReference type="Pfam" id="PF07731">
    <property type="entry name" value="Cu-oxidase_2"/>
    <property type="match status" value="1"/>
</dbReference>
<evidence type="ECO:0000256" key="2">
    <source>
        <dbReference type="ARBA" id="ARBA00023008"/>
    </source>
</evidence>
<evidence type="ECO:0000259" key="5">
    <source>
        <dbReference type="Pfam" id="PF07732"/>
    </source>
</evidence>
<dbReference type="GO" id="GO:0016491">
    <property type="term" value="F:oxidoreductase activity"/>
    <property type="evidence" value="ECO:0007669"/>
    <property type="project" value="InterPro"/>
</dbReference>
<keyword evidence="7" id="KW-1185">Reference proteome</keyword>
<proteinExistence type="inferred from homology"/>
<dbReference type="InterPro" id="IPR011707">
    <property type="entry name" value="Cu-oxidase-like_N"/>
</dbReference>
<dbReference type="PANTHER" id="PTHR48267">
    <property type="entry name" value="CUPREDOXIN SUPERFAMILY PROTEIN"/>
    <property type="match status" value="1"/>
</dbReference>
<dbReference type="GO" id="GO:0005507">
    <property type="term" value="F:copper ion binding"/>
    <property type="evidence" value="ECO:0007669"/>
    <property type="project" value="InterPro"/>
</dbReference>
<dbReference type="Proteomes" id="UP000799436">
    <property type="component" value="Unassembled WGS sequence"/>
</dbReference>
<sequence length="633" mass="69359">MATTTNLLVLGFATIPQVYGTPYGRGVDSEHAAASSNWRGAGKTAGSPAYNYMFQVPCPIPEVAEPEYTQTIGGRTIQFYTSTVEPFTKQIYPNLGPAHLVGYNGTVPGPTYIIEKDTETIIRYLNKGETTSSVHLHGSYTHSVWDGWANDELDVGQWKDYYYPNSESGRAMWYHDHADGHTASDAYYGQVGVYIIHDPAEDSLGLPSGKYDIPLALTDKTYQSNGDVAAPSNDPINFFGDTIEVNNQPWPYLSVEPRKYRLRFFDMALSRPFDLYFEDPSGKWIEFEVIASDSGLFGGPVKSNDLTIAMGERYEVVFDFSGYAGRNISLNNNMQQEQVQEYDKTDQVMRFVVGNSVSDSSNNGAVPPTLNGNIQWPAQRTTVDHTFNFQMGGESTWTINGIDFSDVNNRVLARPPQGTVELWELRHTGGPAVHPVHIHLVNLQVVSRTGGSRGVLPYEAAGLKDTVLLEPGETVQVRAFYGPWNGVYMFHCHNLVHEDHHMLDAFNVTILNALGYEFNSSLVYSDPMDTRFQPREYSESFYEPAAISSAIASLGSMNPYGAATALSSAENAYYTTAGYHGDASSVVPATTAVPSSSGYGFASTTATASTVAVAGNVVAHAIPEATAASHWRE</sequence>
<organism evidence="6 7">
    <name type="scientific">Teratosphaeria nubilosa</name>
    <dbReference type="NCBI Taxonomy" id="161662"/>
    <lineage>
        <taxon>Eukaryota</taxon>
        <taxon>Fungi</taxon>
        <taxon>Dikarya</taxon>
        <taxon>Ascomycota</taxon>
        <taxon>Pezizomycotina</taxon>
        <taxon>Dothideomycetes</taxon>
        <taxon>Dothideomycetidae</taxon>
        <taxon>Mycosphaerellales</taxon>
        <taxon>Teratosphaeriaceae</taxon>
        <taxon>Teratosphaeria</taxon>
    </lineage>
</organism>
<feature type="chain" id="PRO_5026005540" evidence="3">
    <location>
        <begin position="21"/>
        <end position="633"/>
    </location>
</feature>
<dbReference type="Gene3D" id="2.60.40.420">
    <property type="entry name" value="Cupredoxins - blue copper proteins"/>
    <property type="match status" value="3"/>
</dbReference>
<evidence type="ECO:0000313" key="6">
    <source>
        <dbReference type="EMBL" id="KAF2770297.1"/>
    </source>
</evidence>
<gene>
    <name evidence="6" type="ORF">EJ03DRAFT_78550</name>
</gene>
<dbReference type="InterPro" id="IPR011706">
    <property type="entry name" value="Cu-oxidase_C"/>
</dbReference>